<dbReference type="GO" id="GO:1901982">
    <property type="term" value="F:maltose binding"/>
    <property type="evidence" value="ECO:0007669"/>
    <property type="project" value="TreeGrafter"/>
</dbReference>
<dbReference type="SUPFAM" id="SSF53850">
    <property type="entry name" value="Periplasmic binding protein-like II"/>
    <property type="match status" value="1"/>
</dbReference>
<proteinExistence type="inferred from homology"/>
<dbReference type="Proteomes" id="UP000518605">
    <property type="component" value="Unassembled WGS sequence"/>
</dbReference>
<evidence type="ECO:0000256" key="4">
    <source>
        <dbReference type="SAM" id="SignalP"/>
    </source>
</evidence>
<reference evidence="5 6" key="1">
    <citation type="submission" date="2020-08" db="EMBL/GenBank/DDBJ databases">
        <title>Genomic Encyclopedia of Type Strains, Phase III (KMG-III): the genomes of soil and plant-associated and newly described type strains.</title>
        <authorList>
            <person name="Whitman W."/>
        </authorList>
    </citation>
    <scope>NUCLEOTIDE SEQUENCE [LARGE SCALE GENOMIC DNA]</scope>
    <source>
        <strain evidence="5 6">CECT 8234</strain>
    </source>
</reference>
<gene>
    <name evidence="5" type="ORF">FHS16_003034</name>
</gene>
<dbReference type="Gene3D" id="3.40.190.10">
    <property type="entry name" value="Periplasmic binding protein-like II"/>
    <property type="match status" value="1"/>
</dbReference>
<feature type="signal peptide" evidence="4">
    <location>
        <begin position="1"/>
        <end position="28"/>
    </location>
</feature>
<dbReference type="PANTHER" id="PTHR30061:SF50">
    <property type="entry name" value="MALTOSE_MALTODEXTRIN-BINDING PERIPLASMIC PROTEIN"/>
    <property type="match status" value="1"/>
</dbReference>
<evidence type="ECO:0000313" key="6">
    <source>
        <dbReference type="Proteomes" id="UP000518605"/>
    </source>
</evidence>
<dbReference type="GO" id="GO:0015768">
    <property type="term" value="P:maltose transport"/>
    <property type="evidence" value="ECO:0007669"/>
    <property type="project" value="TreeGrafter"/>
</dbReference>
<keyword evidence="6" id="KW-1185">Reference proteome</keyword>
<keyword evidence="3 4" id="KW-0732">Signal</keyword>
<dbReference type="PANTHER" id="PTHR30061">
    <property type="entry name" value="MALTOSE-BINDING PERIPLASMIC PROTEIN"/>
    <property type="match status" value="1"/>
</dbReference>
<sequence length="430" mass="48639">MTPRKYVPFLLGALLLAALLLIPFSRNANPASVGKPDGKSNVQPVPGELVVDQLSNIHVNVSLTNAEFEQLERQNSNFMMKYPHIQVKLANEASKENAYRMWSLQSQQGEAADIMLLSNGWIRPYAVRGFLKPADSIMTGDALSDQMTGLLEPLKWNGYLWAVPKDVNPYLIVWNKELLEEADLEAPPTDWPSYQAAALKVIELHAGASIVNWSPGDLYQQMAWLSAFQNGQNNSLQVLPLNESQMSQLSWYQELQSKVSGLDGGDTSSLEEAFDQDQLLAAILTWNDYEKLDEAIQSKLRVNREQIQDPWLNGRSFAISSSSRHEDEAILWIQEMTDVNNQQLSYDQSGQLPVRASLYAFNSSLQSEQVRIPPSWWTSVLEAKKSNKPLPLPDPYWPDKWQQREQLWTTYSKDGLDLLAYLDALQQLAQ</sequence>
<dbReference type="EMBL" id="JACHXW010000008">
    <property type="protein sequence ID" value="MBB3152975.1"/>
    <property type="molecule type" value="Genomic_DNA"/>
</dbReference>
<keyword evidence="2" id="KW-0813">Transport</keyword>
<comment type="caution">
    <text evidence="5">The sequence shown here is derived from an EMBL/GenBank/DDBJ whole genome shotgun (WGS) entry which is preliminary data.</text>
</comment>
<evidence type="ECO:0000313" key="5">
    <source>
        <dbReference type="EMBL" id="MBB3152975.1"/>
    </source>
</evidence>
<feature type="chain" id="PRO_5038556691" evidence="4">
    <location>
        <begin position="29"/>
        <end position="430"/>
    </location>
</feature>
<dbReference type="Pfam" id="PF13416">
    <property type="entry name" value="SBP_bac_8"/>
    <property type="match status" value="1"/>
</dbReference>
<dbReference type="AlphaFoldDB" id="A0A7W5C8A6"/>
<dbReference type="GO" id="GO:0055052">
    <property type="term" value="C:ATP-binding cassette (ABC) transporter complex, substrate-binding subunit-containing"/>
    <property type="evidence" value="ECO:0007669"/>
    <property type="project" value="TreeGrafter"/>
</dbReference>
<evidence type="ECO:0000256" key="3">
    <source>
        <dbReference type="ARBA" id="ARBA00022729"/>
    </source>
</evidence>
<evidence type="ECO:0000256" key="2">
    <source>
        <dbReference type="ARBA" id="ARBA00022448"/>
    </source>
</evidence>
<dbReference type="InterPro" id="IPR006059">
    <property type="entry name" value="SBP"/>
</dbReference>
<evidence type="ECO:0000256" key="1">
    <source>
        <dbReference type="ARBA" id="ARBA00008520"/>
    </source>
</evidence>
<comment type="similarity">
    <text evidence="1">Belongs to the bacterial solute-binding protein 1 family.</text>
</comment>
<protein>
    <submittedName>
        <fullName evidence="5">ABC-type glycerol-3-phosphate transport system substrate-binding protein</fullName>
    </submittedName>
</protein>
<dbReference type="RefSeq" id="WP_183563687.1">
    <property type="nucleotide sequence ID" value="NZ_CBCSLB010000028.1"/>
</dbReference>
<accession>A0A7W5C8A6</accession>
<organism evidence="5 6">
    <name type="scientific">Paenibacillus endophyticus</name>
    <dbReference type="NCBI Taxonomy" id="1294268"/>
    <lineage>
        <taxon>Bacteria</taxon>
        <taxon>Bacillati</taxon>
        <taxon>Bacillota</taxon>
        <taxon>Bacilli</taxon>
        <taxon>Bacillales</taxon>
        <taxon>Paenibacillaceae</taxon>
        <taxon>Paenibacillus</taxon>
    </lineage>
</organism>
<name>A0A7W5C8A6_9BACL</name>
<dbReference type="GO" id="GO:0042956">
    <property type="term" value="P:maltodextrin transmembrane transport"/>
    <property type="evidence" value="ECO:0007669"/>
    <property type="project" value="TreeGrafter"/>
</dbReference>